<feature type="domain" description="Reverse transcriptase" evidence="1">
    <location>
        <begin position="251"/>
        <end position="528"/>
    </location>
</feature>
<keyword evidence="2" id="KW-0808">Transferase</keyword>
<keyword evidence="2" id="KW-0695">RNA-directed DNA polymerase</keyword>
<sequence>MCSYDYGPIPFRFYRYWLEVDGFDKLVRDSWNVAPVNKKNAIRNFMGKLKFLKDRIRSWLSIHRSNSRGEIYFLKEELRSCDEVIDKGDCSNEVVHKRTEILNKIHQVNNIQASEIAQKAKIKWAIEGDENVKFFHGMLNKKRNQSNIRGIMVNGTWVDDPVQVKREFFEHFRGRFDKPSVNRACIDTPFPVSLSIDQKEDMERRISKEEVKRAVWDCGVDKSPGPDGFSFSFYRHFWPVIEKDVFEAVDYFFMYGEIPNGCNSNFIALIPKILDANMVKDFRPISLIGSLYKIIAKILANRLVGVLGDLVNEVQSAFVADRQILDGPFILDEVLQWCRRKKKHALIFKVDFEKAFDSVRWDFVDDVLNKFGFGERWRTGIQSCLRSSRGSILVNGSPTEEFQFFRGLKQGDPLSPFLFILIMESLHISFQRVVDAGLFTGIKINSMVNLSHLFYADDAIFLGQWSELNIDSLVRVLDCFFRASGLRINMCKSKIMGVNVEDGMVKNAASKLGCLVLKTPFTYLGTKVGGNMSRKQAWKEVVDKVLSRLSRWKMKLLSIGGRLTLLKSVLGSMPIFHMSIFKVPSSILKSLESIRSRFFNGQDPKSNKASWVKWNKVLTPKDKGGLGVSSLFALNRGLMLKWVWRFYSQKCSLWTKVIKAIYGEDGNLNKDVSGGVRTCWTSIVHEVRVLQGRGINVADYIRLKLGNGENTRFWVDNWYEGGVIKELFPRMFALELNKNATVSSKLNASSLDNSFRRKARSGIEEMQLNSLAEISRMTTLVPCEDRYVWTLESDGVFSVASIRKEIDGNRFQDVSLPTRWVKSVPIKVNIIAWKVKSNALPTRFNISRRGMDIDSIVCPICNAGVESTNHIFFQCVVVRQIMRKISSWWNIDYSDVNSYEE</sequence>
<dbReference type="SUPFAM" id="SSF56672">
    <property type="entry name" value="DNA/RNA polymerases"/>
    <property type="match status" value="1"/>
</dbReference>
<protein>
    <submittedName>
        <fullName evidence="2">RNA-directed DNA polymerase, eukaryota</fullName>
    </submittedName>
</protein>
<name>A0ABQ5DJT4_9ASTR</name>
<keyword evidence="2" id="KW-0548">Nucleotidyltransferase</keyword>
<dbReference type="PANTHER" id="PTHR33116">
    <property type="entry name" value="REVERSE TRANSCRIPTASE ZINC-BINDING DOMAIN-CONTAINING PROTEIN-RELATED-RELATED"/>
    <property type="match status" value="1"/>
</dbReference>
<keyword evidence="3" id="KW-1185">Reference proteome</keyword>
<dbReference type="Pfam" id="PF13966">
    <property type="entry name" value="zf-RVT"/>
    <property type="match status" value="1"/>
</dbReference>
<dbReference type="EMBL" id="BQNB010015390">
    <property type="protein sequence ID" value="GJT39486.1"/>
    <property type="molecule type" value="Genomic_DNA"/>
</dbReference>
<dbReference type="Pfam" id="PF00078">
    <property type="entry name" value="RVT_1"/>
    <property type="match status" value="1"/>
</dbReference>
<dbReference type="PROSITE" id="PS50878">
    <property type="entry name" value="RT_POL"/>
    <property type="match status" value="1"/>
</dbReference>
<dbReference type="InterPro" id="IPR000477">
    <property type="entry name" value="RT_dom"/>
</dbReference>
<dbReference type="GO" id="GO:0003964">
    <property type="term" value="F:RNA-directed DNA polymerase activity"/>
    <property type="evidence" value="ECO:0007669"/>
    <property type="project" value="UniProtKB-KW"/>
</dbReference>
<dbReference type="Proteomes" id="UP001151760">
    <property type="component" value="Unassembled WGS sequence"/>
</dbReference>
<evidence type="ECO:0000313" key="2">
    <source>
        <dbReference type="EMBL" id="GJT39486.1"/>
    </source>
</evidence>
<comment type="caution">
    <text evidence="2">The sequence shown here is derived from an EMBL/GenBank/DDBJ whole genome shotgun (WGS) entry which is preliminary data.</text>
</comment>
<accession>A0ABQ5DJT4</accession>
<gene>
    <name evidence="2" type="ORF">Tco_0939351</name>
</gene>
<evidence type="ECO:0000259" key="1">
    <source>
        <dbReference type="PROSITE" id="PS50878"/>
    </source>
</evidence>
<reference evidence="2" key="2">
    <citation type="submission" date="2022-01" db="EMBL/GenBank/DDBJ databases">
        <authorList>
            <person name="Yamashiro T."/>
            <person name="Shiraishi A."/>
            <person name="Satake H."/>
            <person name="Nakayama K."/>
        </authorList>
    </citation>
    <scope>NUCLEOTIDE SEQUENCE</scope>
</reference>
<evidence type="ECO:0000313" key="3">
    <source>
        <dbReference type="Proteomes" id="UP001151760"/>
    </source>
</evidence>
<dbReference type="CDD" id="cd01650">
    <property type="entry name" value="RT_nLTR_like"/>
    <property type="match status" value="1"/>
</dbReference>
<dbReference type="PANTHER" id="PTHR33116:SF77">
    <property type="entry name" value="RNA-DIRECTED DNA POLYMERASE"/>
    <property type="match status" value="1"/>
</dbReference>
<dbReference type="InterPro" id="IPR043502">
    <property type="entry name" value="DNA/RNA_pol_sf"/>
</dbReference>
<dbReference type="InterPro" id="IPR026960">
    <property type="entry name" value="RVT-Znf"/>
</dbReference>
<organism evidence="2 3">
    <name type="scientific">Tanacetum coccineum</name>
    <dbReference type="NCBI Taxonomy" id="301880"/>
    <lineage>
        <taxon>Eukaryota</taxon>
        <taxon>Viridiplantae</taxon>
        <taxon>Streptophyta</taxon>
        <taxon>Embryophyta</taxon>
        <taxon>Tracheophyta</taxon>
        <taxon>Spermatophyta</taxon>
        <taxon>Magnoliopsida</taxon>
        <taxon>eudicotyledons</taxon>
        <taxon>Gunneridae</taxon>
        <taxon>Pentapetalae</taxon>
        <taxon>asterids</taxon>
        <taxon>campanulids</taxon>
        <taxon>Asterales</taxon>
        <taxon>Asteraceae</taxon>
        <taxon>Asteroideae</taxon>
        <taxon>Anthemideae</taxon>
        <taxon>Anthemidinae</taxon>
        <taxon>Tanacetum</taxon>
    </lineage>
</organism>
<reference evidence="2" key="1">
    <citation type="journal article" date="2022" name="Int. J. Mol. Sci.">
        <title>Draft Genome of Tanacetum Coccineum: Genomic Comparison of Closely Related Tanacetum-Family Plants.</title>
        <authorList>
            <person name="Yamashiro T."/>
            <person name="Shiraishi A."/>
            <person name="Nakayama K."/>
            <person name="Satake H."/>
        </authorList>
    </citation>
    <scope>NUCLEOTIDE SEQUENCE</scope>
</reference>
<proteinExistence type="predicted"/>